<dbReference type="EMBL" id="SMFQ01000002">
    <property type="protein sequence ID" value="TCJ88640.1"/>
    <property type="molecule type" value="Genomic_DNA"/>
</dbReference>
<reference evidence="1 2" key="1">
    <citation type="submission" date="2019-03" db="EMBL/GenBank/DDBJ databases">
        <title>Genomic Encyclopedia of Type Strains, Phase IV (KMG-IV): sequencing the most valuable type-strain genomes for metagenomic binning, comparative biology and taxonomic classification.</title>
        <authorList>
            <person name="Goeker M."/>
        </authorList>
    </citation>
    <scope>NUCLEOTIDE SEQUENCE [LARGE SCALE GENOMIC DNA]</scope>
    <source>
        <strain evidence="1 2">DSM 24830</strain>
    </source>
</reference>
<dbReference type="RefSeq" id="WP_131904322.1">
    <property type="nucleotide sequence ID" value="NZ_BAAAFU010000008.1"/>
</dbReference>
<dbReference type="SUPFAM" id="SSF88713">
    <property type="entry name" value="Glycoside hydrolase/deacetylase"/>
    <property type="match status" value="1"/>
</dbReference>
<organism evidence="1 2">
    <name type="scientific">Cocleimonas flava</name>
    <dbReference type="NCBI Taxonomy" id="634765"/>
    <lineage>
        <taxon>Bacteria</taxon>
        <taxon>Pseudomonadati</taxon>
        <taxon>Pseudomonadota</taxon>
        <taxon>Gammaproteobacteria</taxon>
        <taxon>Thiotrichales</taxon>
        <taxon>Thiotrichaceae</taxon>
        <taxon>Cocleimonas</taxon>
    </lineage>
</organism>
<proteinExistence type="predicted"/>
<sequence length="319" mass="37259">MSNFIISFDYELLWGLYGRKNYGYIQSNVTNSNLVADKILDIHDEFSFPATWAIVGLAADKKNRSENLSFFFDNIFKNSEIENKGIFKKLSSNTKLSYYGDIIDKIIATEDQELASHTYFHIFLDDYKTDSIPVKTDFEKFSELSQSLDKNVVSMIMPKNVYEARYAKSISDSGIKCVRINPNNFLYSGFAYKKPNKVIRLLRALDYYLPVNEIIDLLPQSRSTSGSESDLLHFTEATLFLRGSTKNEIINWIAYFRFIFAVRYRIFRKEDIHIWTHPHNFGKDIKQSLRWYKKMIMYAKKLEKKGLINTKSMKDLIAS</sequence>
<accession>A0A4R1F5F7</accession>
<dbReference type="Proteomes" id="UP000294887">
    <property type="component" value="Unassembled WGS sequence"/>
</dbReference>
<dbReference type="Gene3D" id="3.20.20.370">
    <property type="entry name" value="Glycoside hydrolase/deacetylase"/>
    <property type="match status" value="1"/>
</dbReference>
<gene>
    <name evidence="1" type="ORF">EV695_0498</name>
</gene>
<comment type="caution">
    <text evidence="1">The sequence shown here is derived from an EMBL/GenBank/DDBJ whole genome shotgun (WGS) entry which is preliminary data.</text>
</comment>
<evidence type="ECO:0000313" key="1">
    <source>
        <dbReference type="EMBL" id="TCJ88640.1"/>
    </source>
</evidence>
<protein>
    <recommendedName>
        <fullName evidence="3">Polysaccharide deacetylase</fullName>
    </recommendedName>
</protein>
<dbReference type="GO" id="GO:0005975">
    <property type="term" value="P:carbohydrate metabolic process"/>
    <property type="evidence" value="ECO:0007669"/>
    <property type="project" value="InterPro"/>
</dbReference>
<dbReference type="InterPro" id="IPR011330">
    <property type="entry name" value="Glyco_hydro/deAcase_b/a-brl"/>
</dbReference>
<evidence type="ECO:0000313" key="2">
    <source>
        <dbReference type="Proteomes" id="UP000294887"/>
    </source>
</evidence>
<dbReference type="OrthoDB" id="7836272at2"/>
<keyword evidence="2" id="KW-1185">Reference proteome</keyword>
<dbReference type="AlphaFoldDB" id="A0A4R1F5F7"/>
<evidence type="ECO:0008006" key="3">
    <source>
        <dbReference type="Google" id="ProtNLM"/>
    </source>
</evidence>
<name>A0A4R1F5F7_9GAMM</name>